<proteinExistence type="predicted"/>
<name>A0A9P1D2Q1_9DINO</name>
<sequence>MAVSPTNKQGKPTYYFEVRVNWDKLMAIDQQTESFKAQVFLEATLRYPKKVNSEDEADVLTIFQRATVENWRTPWPNRRMMDIQSQSSSGPRRTPWPNGRYGRRMDVQSSR</sequence>
<dbReference type="EMBL" id="CAMXCT010002918">
    <property type="protein sequence ID" value="CAI4001348.1"/>
    <property type="molecule type" value="Genomic_DNA"/>
</dbReference>
<accession>A0A9P1D2Q1</accession>
<dbReference type="EMBL" id="CAMXCT030002918">
    <property type="protein sequence ID" value="CAL4788660.1"/>
    <property type="molecule type" value="Genomic_DNA"/>
</dbReference>
<evidence type="ECO:0000313" key="4">
    <source>
        <dbReference type="Proteomes" id="UP001152797"/>
    </source>
</evidence>
<dbReference type="AlphaFoldDB" id="A0A9P1D2Q1"/>
<comment type="caution">
    <text evidence="2">The sequence shown here is derived from an EMBL/GenBank/DDBJ whole genome shotgun (WGS) entry which is preliminary data.</text>
</comment>
<protein>
    <submittedName>
        <fullName evidence="2">Uncharacterized protein</fullName>
    </submittedName>
</protein>
<evidence type="ECO:0000313" key="2">
    <source>
        <dbReference type="EMBL" id="CAI4001348.1"/>
    </source>
</evidence>
<feature type="region of interest" description="Disordered" evidence="1">
    <location>
        <begin position="79"/>
        <end position="111"/>
    </location>
</feature>
<gene>
    <name evidence="2" type="ORF">C1SCF055_LOCUS27402</name>
</gene>
<reference evidence="3 4" key="2">
    <citation type="submission" date="2024-05" db="EMBL/GenBank/DDBJ databases">
        <authorList>
            <person name="Chen Y."/>
            <person name="Shah S."/>
            <person name="Dougan E. K."/>
            <person name="Thang M."/>
            <person name="Chan C."/>
        </authorList>
    </citation>
    <scope>NUCLEOTIDE SEQUENCE [LARGE SCALE GENOMIC DNA]</scope>
</reference>
<organism evidence="2">
    <name type="scientific">Cladocopium goreaui</name>
    <dbReference type="NCBI Taxonomy" id="2562237"/>
    <lineage>
        <taxon>Eukaryota</taxon>
        <taxon>Sar</taxon>
        <taxon>Alveolata</taxon>
        <taxon>Dinophyceae</taxon>
        <taxon>Suessiales</taxon>
        <taxon>Symbiodiniaceae</taxon>
        <taxon>Cladocopium</taxon>
    </lineage>
</organism>
<evidence type="ECO:0000256" key="1">
    <source>
        <dbReference type="SAM" id="MobiDB-lite"/>
    </source>
</evidence>
<evidence type="ECO:0000313" key="3">
    <source>
        <dbReference type="EMBL" id="CAL4788660.1"/>
    </source>
</evidence>
<dbReference type="Proteomes" id="UP001152797">
    <property type="component" value="Unassembled WGS sequence"/>
</dbReference>
<reference evidence="2" key="1">
    <citation type="submission" date="2022-10" db="EMBL/GenBank/DDBJ databases">
        <authorList>
            <person name="Chen Y."/>
            <person name="Dougan E. K."/>
            <person name="Chan C."/>
            <person name="Rhodes N."/>
            <person name="Thang M."/>
        </authorList>
    </citation>
    <scope>NUCLEOTIDE SEQUENCE</scope>
</reference>
<keyword evidence="4" id="KW-1185">Reference proteome</keyword>
<dbReference type="EMBL" id="CAMXCT020002918">
    <property type="protein sequence ID" value="CAL1154723.1"/>
    <property type="molecule type" value="Genomic_DNA"/>
</dbReference>